<proteinExistence type="predicted"/>
<feature type="compositionally biased region" description="Polar residues" evidence="1">
    <location>
        <begin position="12"/>
        <end position="24"/>
    </location>
</feature>
<reference evidence="4" key="1">
    <citation type="submission" date="2022-11" db="UniProtKB">
        <authorList>
            <consortium name="WormBaseParasite"/>
        </authorList>
    </citation>
    <scope>IDENTIFICATION</scope>
</reference>
<feature type="domain" description="HAT C-terminal dimerisation" evidence="2">
    <location>
        <begin position="533"/>
        <end position="604"/>
    </location>
</feature>
<dbReference type="InterPro" id="IPR008906">
    <property type="entry name" value="HATC_C_dom"/>
</dbReference>
<dbReference type="AlphaFoldDB" id="A0A914E5F1"/>
<protein>
    <submittedName>
        <fullName evidence="4">HAT C-terminal dimerisation domain-containing protein</fullName>
    </submittedName>
</protein>
<dbReference type="PANTHER" id="PTHR37162:SF1">
    <property type="entry name" value="BED-TYPE DOMAIN-CONTAINING PROTEIN"/>
    <property type="match status" value="1"/>
</dbReference>
<organism evidence="3 4">
    <name type="scientific">Acrobeloides nanus</name>
    <dbReference type="NCBI Taxonomy" id="290746"/>
    <lineage>
        <taxon>Eukaryota</taxon>
        <taxon>Metazoa</taxon>
        <taxon>Ecdysozoa</taxon>
        <taxon>Nematoda</taxon>
        <taxon>Chromadorea</taxon>
        <taxon>Rhabditida</taxon>
        <taxon>Tylenchina</taxon>
        <taxon>Cephalobomorpha</taxon>
        <taxon>Cephaloboidea</taxon>
        <taxon>Cephalobidae</taxon>
        <taxon>Acrobeloides</taxon>
    </lineage>
</organism>
<evidence type="ECO:0000256" key="1">
    <source>
        <dbReference type="SAM" id="MobiDB-lite"/>
    </source>
</evidence>
<sequence>MKRDIRGFFKSVDNSQSTSLSNLSEHPAYEVNEDLGSQSEEELELRLEESQDATEVNEMDERKLKKKIPKERYATFKKEYSKEFSDLSASKKGDLYFYCNLCEDDLLLRKSAKNSIESHFKTKKHQDRVNEHAKNRPLEAFLTVTPRIEKKIEYQARLAEACMAYHVVKCGQAFTSLDCLNDDLTEIAPDSEILKEYKCKRMKGTAIIKHVIAPELKAKWIKGLKDAKFGVLTDASNHGETKMFPLIIRFSQAGKVSNFLLEVKELPGETAEMISGMIIDSLLEEKYELDINNFYVYGADNTNTNFGGPNQKEGQNVLTLLRQQKSDLHGQGCFGHVIHNTASKAADELTMDFESFVLKVYSFFNGQTKRSVALQEFCAFVEVEYLKPLRHSPIRWLTLKPDIERSLELWPALKSMFDSEENLPRIIREFVNSSKSLCTGYFLVSILNDFTETTLELERNDLTIPDTWQALDSFVMKLNTRLENEFFGFKVEEEFDFLVENGYDLEMNELKREFMVQQLNKTFKKLEEIGEFEKFKKMRCSEKWQTLLKNEKLTQICKIIDAIFTIPCSNAIVERIFSLIKAQWTDARNRLHLSTVSSIVQAKFNSENMSCVQMKKFLEMIENIDEKISSASHRSE</sequence>
<keyword evidence="3" id="KW-1185">Reference proteome</keyword>
<dbReference type="WBParaSite" id="ACRNAN_scaffold5874.g11793.t1">
    <property type="protein sequence ID" value="ACRNAN_scaffold5874.g11793.t1"/>
    <property type="gene ID" value="ACRNAN_scaffold5874.g11793"/>
</dbReference>
<evidence type="ECO:0000313" key="3">
    <source>
        <dbReference type="Proteomes" id="UP000887540"/>
    </source>
</evidence>
<dbReference type="GO" id="GO:0046983">
    <property type="term" value="F:protein dimerization activity"/>
    <property type="evidence" value="ECO:0007669"/>
    <property type="project" value="InterPro"/>
</dbReference>
<evidence type="ECO:0000313" key="4">
    <source>
        <dbReference type="WBParaSite" id="ACRNAN_scaffold5874.g11793.t1"/>
    </source>
</evidence>
<dbReference type="SUPFAM" id="SSF53098">
    <property type="entry name" value="Ribonuclease H-like"/>
    <property type="match status" value="1"/>
</dbReference>
<accession>A0A914E5F1</accession>
<name>A0A914E5F1_9BILA</name>
<dbReference type="Proteomes" id="UP000887540">
    <property type="component" value="Unplaced"/>
</dbReference>
<dbReference type="InterPro" id="IPR012337">
    <property type="entry name" value="RNaseH-like_sf"/>
</dbReference>
<dbReference type="Pfam" id="PF05699">
    <property type="entry name" value="Dimer_Tnp_hAT"/>
    <property type="match status" value="1"/>
</dbReference>
<dbReference type="PANTHER" id="PTHR37162">
    <property type="entry name" value="HAT FAMILY DIMERISATION DOMAINCONTAINING PROTEIN-RELATED"/>
    <property type="match status" value="1"/>
</dbReference>
<evidence type="ECO:0000259" key="2">
    <source>
        <dbReference type="Pfam" id="PF05699"/>
    </source>
</evidence>
<feature type="region of interest" description="Disordered" evidence="1">
    <location>
        <begin position="1"/>
        <end position="62"/>
    </location>
</feature>